<name>A0A410FVI9_BIPS1</name>
<dbReference type="EMBL" id="CP034928">
    <property type="protein sequence ID" value="QAA76920.1"/>
    <property type="molecule type" value="Genomic_DNA"/>
</dbReference>
<proteinExistence type="predicted"/>
<feature type="region of interest" description="Disordered" evidence="1">
    <location>
        <begin position="1"/>
        <end position="87"/>
    </location>
</feature>
<dbReference type="KEGG" id="bih:BIP78_1154"/>
<reference evidence="3" key="1">
    <citation type="submission" date="2018-12" db="EMBL/GenBank/DDBJ databases">
        <title>Complete genome sequence of an uncultured bacterium of the candidate phylum Bipolaricaulota.</title>
        <authorList>
            <person name="Kadnikov V.V."/>
            <person name="Mardanov A.V."/>
            <person name="Beletsky A.V."/>
            <person name="Frank Y.A."/>
            <person name="Karnachuk O.V."/>
            <person name="Ravin N.V."/>
        </authorList>
    </citation>
    <scope>NUCLEOTIDE SEQUENCE [LARGE SCALE GENOMIC DNA]</scope>
</reference>
<accession>A0A410FVI9</accession>
<dbReference type="AlphaFoldDB" id="A0A410FVI9"/>
<evidence type="ECO:0000313" key="2">
    <source>
        <dbReference type="EMBL" id="QAA76920.1"/>
    </source>
</evidence>
<feature type="compositionally biased region" description="Basic and acidic residues" evidence="1">
    <location>
        <begin position="1"/>
        <end position="11"/>
    </location>
</feature>
<evidence type="ECO:0000256" key="1">
    <source>
        <dbReference type="SAM" id="MobiDB-lite"/>
    </source>
</evidence>
<dbReference type="Proteomes" id="UP000287233">
    <property type="component" value="Chromosome"/>
</dbReference>
<gene>
    <name evidence="2" type="ORF">BIP78_1154</name>
</gene>
<sequence>MPSLGDPHHAAQDPGYSHPRRLSPPAYTRVRRTGETHDRRGQPSDPNHRRDMRTPHEDRSPWRGVASGPFLNGGGQPRGLRGCSWFH</sequence>
<evidence type="ECO:0000313" key="3">
    <source>
        <dbReference type="Proteomes" id="UP000287233"/>
    </source>
</evidence>
<organism evidence="2 3">
    <name type="scientific">Bipolaricaulis sibiricus</name>
    <dbReference type="NCBI Taxonomy" id="2501609"/>
    <lineage>
        <taxon>Bacteria</taxon>
        <taxon>Candidatus Bipolaricaulota</taxon>
        <taxon>Candidatus Bipolaricaulia</taxon>
        <taxon>Candidatus Bipolaricaulales</taxon>
        <taxon>Candidatus Bipolaricaulaceae</taxon>
        <taxon>Candidatus Bipolaricaulis</taxon>
    </lineage>
</organism>
<feature type="compositionally biased region" description="Basic and acidic residues" evidence="1">
    <location>
        <begin position="32"/>
        <end position="61"/>
    </location>
</feature>
<protein>
    <submittedName>
        <fullName evidence="2">Uncharacterized protein</fullName>
    </submittedName>
</protein>